<reference evidence="1" key="1">
    <citation type="journal article" date="2019" name="bioRxiv">
        <title>The Genome of the Zebra Mussel, Dreissena polymorpha: A Resource for Invasive Species Research.</title>
        <authorList>
            <person name="McCartney M.A."/>
            <person name="Auch B."/>
            <person name="Kono T."/>
            <person name="Mallez S."/>
            <person name="Zhang Y."/>
            <person name="Obille A."/>
            <person name="Becker A."/>
            <person name="Abrahante J.E."/>
            <person name="Garbe J."/>
            <person name="Badalamenti J.P."/>
            <person name="Herman A."/>
            <person name="Mangelson H."/>
            <person name="Liachko I."/>
            <person name="Sullivan S."/>
            <person name="Sone E.D."/>
            <person name="Koren S."/>
            <person name="Silverstein K.A.T."/>
            <person name="Beckman K.B."/>
            <person name="Gohl D.M."/>
        </authorList>
    </citation>
    <scope>NUCLEOTIDE SEQUENCE</scope>
    <source>
        <strain evidence="1">Duluth1</strain>
        <tissue evidence="1">Whole animal</tissue>
    </source>
</reference>
<proteinExistence type="predicted"/>
<name>A0A9D4JLJ8_DREPO</name>
<protein>
    <submittedName>
        <fullName evidence="1">Uncharacterized protein</fullName>
    </submittedName>
</protein>
<reference evidence="1" key="2">
    <citation type="submission" date="2020-11" db="EMBL/GenBank/DDBJ databases">
        <authorList>
            <person name="McCartney M.A."/>
            <person name="Auch B."/>
            <person name="Kono T."/>
            <person name="Mallez S."/>
            <person name="Becker A."/>
            <person name="Gohl D.M."/>
            <person name="Silverstein K.A.T."/>
            <person name="Koren S."/>
            <person name="Bechman K.B."/>
            <person name="Herman A."/>
            <person name="Abrahante J.E."/>
            <person name="Garbe J."/>
        </authorList>
    </citation>
    <scope>NUCLEOTIDE SEQUENCE</scope>
    <source>
        <strain evidence="1">Duluth1</strain>
        <tissue evidence="1">Whole animal</tissue>
    </source>
</reference>
<accession>A0A9D4JLJ8</accession>
<comment type="caution">
    <text evidence="1">The sequence shown here is derived from an EMBL/GenBank/DDBJ whole genome shotgun (WGS) entry which is preliminary data.</text>
</comment>
<organism evidence="1 2">
    <name type="scientific">Dreissena polymorpha</name>
    <name type="common">Zebra mussel</name>
    <name type="synonym">Mytilus polymorpha</name>
    <dbReference type="NCBI Taxonomy" id="45954"/>
    <lineage>
        <taxon>Eukaryota</taxon>
        <taxon>Metazoa</taxon>
        <taxon>Spiralia</taxon>
        <taxon>Lophotrochozoa</taxon>
        <taxon>Mollusca</taxon>
        <taxon>Bivalvia</taxon>
        <taxon>Autobranchia</taxon>
        <taxon>Heteroconchia</taxon>
        <taxon>Euheterodonta</taxon>
        <taxon>Imparidentia</taxon>
        <taxon>Neoheterodontei</taxon>
        <taxon>Myida</taxon>
        <taxon>Dreissenoidea</taxon>
        <taxon>Dreissenidae</taxon>
        <taxon>Dreissena</taxon>
    </lineage>
</organism>
<gene>
    <name evidence="1" type="ORF">DPMN_143269</name>
</gene>
<evidence type="ECO:0000313" key="2">
    <source>
        <dbReference type="Proteomes" id="UP000828390"/>
    </source>
</evidence>
<dbReference type="AlphaFoldDB" id="A0A9D4JLJ8"/>
<dbReference type="Proteomes" id="UP000828390">
    <property type="component" value="Unassembled WGS sequence"/>
</dbReference>
<evidence type="ECO:0000313" key="1">
    <source>
        <dbReference type="EMBL" id="KAH3814759.1"/>
    </source>
</evidence>
<dbReference type="EMBL" id="JAIWYP010000006">
    <property type="protein sequence ID" value="KAH3814759.1"/>
    <property type="molecule type" value="Genomic_DNA"/>
</dbReference>
<keyword evidence="2" id="KW-1185">Reference proteome</keyword>
<sequence length="90" mass="9964">MTTVQLPSRSLMNRGLKFDPGLSRTHTDNQVINTCVLGPYTLVSRAFPDAAVFPDSHESTRQFSTSIRINTDLHGGYTVHRPNNPGYDAC</sequence>